<gene>
    <name evidence="2" type="ORF">AB675_11860</name>
</gene>
<organism evidence="2 3">
    <name type="scientific">Cyphellophora attinorum</name>
    <dbReference type="NCBI Taxonomy" id="1664694"/>
    <lineage>
        <taxon>Eukaryota</taxon>
        <taxon>Fungi</taxon>
        <taxon>Dikarya</taxon>
        <taxon>Ascomycota</taxon>
        <taxon>Pezizomycotina</taxon>
        <taxon>Eurotiomycetes</taxon>
        <taxon>Chaetothyriomycetidae</taxon>
        <taxon>Chaetothyriales</taxon>
        <taxon>Cyphellophoraceae</taxon>
        <taxon>Cyphellophora</taxon>
    </lineage>
</organism>
<dbReference type="VEuPathDB" id="FungiDB:AB675_11860"/>
<dbReference type="AlphaFoldDB" id="A0A0N1H4A4"/>
<dbReference type="EMBL" id="LFJN01000028">
    <property type="protein sequence ID" value="KPI36795.1"/>
    <property type="molecule type" value="Genomic_DNA"/>
</dbReference>
<keyword evidence="1" id="KW-0472">Membrane</keyword>
<dbReference type="OrthoDB" id="3358048at2759"/>
<feature type="transmembrane region" description="Helical" evidence="1">
    <location>
        <begin position="190"/>
        <end position="211"/>
    </location>
</feature>
<dbReference type="RefSeq" id="XP_017996758.1">
    <property type="nucleotide sequence ID" value="XM_018140743.1"/>
</dbReference>
<dbReference type="GeneID" id="28732624"/>
<accession>A0A0N1H4A4</accession>
<comment type="caution">
    <text evidence="2">The sequence shown here is derived from an EMBL/GenBank/DDBJ whole genome shotgun (WGS) entry which is preliminary data.</text>
</comment>
<keyword evidence="1" id="KW-0812">Transmembrane</keyword>
<evidence type="ECO:0000313" key="3">
    <source>
        <dbReference type="Proteomes" id="UP000038010"/>
    </source>
</evidence>
<feature type="transmembrane region" description="Helical" evidence="1">
    <location>
        <begin position="54"/>
        <end position="75"/>
    </location>
</feature>
<protein>
    <submittedName>
        <fullName evidence="2">Uncharacterized protein</fullName>
    </submittedName>
</protein>
<keyword evidence="3" id="KW-1185">Reference proteome</keyword>
<dbReference type="Proteomes" id="UP000038010">
    <property type="component" value="Unassembled WGS sequence"/>
</dbReference>
<evidence type="ECO:0000256" key="1">
    <source>
        <dbReference type="SAM" id="Phobius"/>
    </source>
</evidence>
<feature type="transmembrane region" description="Helical" evidence="1">
    <location>
        <begin position="82"/>
        <end position="102"/>
    </location>
</feature>
<name>A0A0N1H4A4_9EURO</name>
<sequence>MATSAIAGTTSRLRKTFKAAIDGDDSDIPSDMDEQEQDELIEKISSSNDSANLLYTRIFTVLPLVGVLPFLWTLLSGRSFLPCLLGISSLLLSSLTMGFIPLDTSANLGSNSEPTLSSLAHARASRRNASAAGRGALLGLDLPFELISVDEGSPVRRYALVLDGVLSAIMAVGGFMLMGRDSKEVGDGGFWLLCLLPGVMCVVVVVVRGAMRDAERGLGGLRALGERGGFKGA</sequence>
<reference evidence="2 3" key="1">
    <citation type="submission" date="2015-06" db="EMBL/GenBank/DDBJ databases">
        <title>Draft genome of the ant-associated black yeast Phialophora attae CBS 131958.</title>
        <authorList>
            <person name="Moreno L.F."/>
            <person name="Stielow B.J."/>
            <person name="de Hoog S."/>
            <person name="Vicente V.A."/>
            <person name="Weiss V.A."/>
            <person name="de Vries M."/>
            <person name="Cruz L.M."/>
            <person name="Souza E.M."/>
        </authorList>
    </citation>
    <scope>NUCLEOTIDE SEQUENCE [LARGE SCALE GENOMIC DNA]</scope>
    <source>
        <strain evidence="2 3">CBS 131958</strain>
    </source>
</reference>
<evidence type="ECO:0000313" key="2">
    <source>
        <dbReference type="EMBL" id="KPI36795.1"/>
    </source>
</evidence>
<feature type="transmembrane region" description="Helical" evidence="1">
    <location>
        <begin position="158"/>
        <end position="178"/>
    </location>
</feature>
<keyword evidence="1" id="KW-1133">Transmembrane helix</keyword>
<proteinExistence type="predicted"/>